<proteinExistence type="predicted"/>
<accession>A0A183D1W1</accession>
<evidence type="ECO:0000313" key="2">
    <source>
        <dbReference type="Proteomes" id="UP000271098"/>
    </source>
</evidence>
<name>A0A183D1W1_9BILA</name>
<evidence type="ECO:0000313" key="1">
    <source>
        <dbReference type="EMBL" id="VDK35923.1"/>
    </source>
</evidence>
<protein>
    <submittedName>
        <fullName evidence="1 3">Uncharacterized protein</fullName>
    </submittedName>
</protein>
<dbReference type="Proteomes" id="UP000271098">
    <property type="component" value="Unassembled WGS sequence"/>
</dbReference>
<sequence>MKLFFSAVHITKATKELLLGDYNIVEANSEDPILVALGQPTYYILPDKTSLLERTASIYNRKMMHTAADGSNTSKLTRVYSRVSFKSKVSKVAEYWGAETPFASLSRPASTEATAQQPLIVDNEKRHNLYPDSSTVQSLTLIENNLASYTFSSIFELLKCARPTVSGSGTPFLLFPFKFVFNGIFQNKCH</sequence>
<dbReference type="OrthoDB" id="10490396at2759"/>
<organism evidence="3">
    <name type="scientific">Gongylonema pulchrum</name>
    <dbReference type="NCBI Taxonomy" id="637853"/>
    <lineage>
        <taxon>Eukaryota</taxon>
        <taxon>Metazoa</taxon>
        <taxon>Ecdysozoa</taxon>
        <taxon>Nematoda</taxon>
        <taxon>Chromadorea</taxon>
        <taxon>Rhabditida</taxon>
        <taxon>Spirurina</taxon>
        <taxon>Spiruromorpha</taxon>
        <taxon>Spiruroidea</taxon>
        <taxon>Gongylonematidae</taxon>
        <taxon>Gongylonema</taxon>
    </lineage>
</organism>
<reference evidence="1 2" key="2">
    <citation type="submission" date="2018-11" db="EMBL/GenBank/DDBJ databases">
        <authorList>
            <consortium name="Pathogen Informatics"/>
        </authorList>
    </citation>
    <scope>NUCLEOTIDE SEQUENCE [LARGE SCALE GENOMIC DNA]</scope>
</reference>
<keyword evidence="2" id="KW-1185">Reference proteome</keyword>
<dbReference type="EMBL" id="UYRT01004227">
    <property type="protein sequence ID" value="VDK35923.1"/>
    <property type="molecule type" value="Genomic_DNA"/>
</dbReference>
<dbReference type="AlphaFoldDB" id="A0A183D1W1"/>
<dbReference type="WBParaSite" id="GPUH_0000270701-mRNA-1">
    <property type="protein sequence ID" value="GPUH_0000270701-mRNA-1"/>
    <property type="gene ID" value="GPUH_0000270701"/>
</dbReference>
<reference evidence="3" key="1">
    <citation type="submission" date="2016-06" db="UniProtKB">
        <authorList>
            <consortium name="WormBaseParasite"/>
        </authorList>
    </citation>
    <scope>IDENTIFICATION</scope>
</reference>
<gene>
    <name evidence="1" type="ORF">GPUH_LOCUS2702</name>
</gene>
<evidence type="ECO:0000313" key="3">
    <source>
        <dbReference type="WBParaSite" id="GPUH_0000270701-mRNA-1"/>
    </source>
</evidence>